<comment type="caution">
    <text evidence="2">The sequence shown here is derived from an EMBL/GenBank/DDBJ whole genome shotgun (WGS) entry which is preliminary data.</text>
</comment>
<dbReference type="EMBL" id="ACEN01000070">
    <property type="protein sequence ID" value="EEG33420.1"/>
    <property type="molecule type" value="Genomic_DNA"/>
</dbReference>
<sequence>MRFRRPEFEFTLFYSIFCFWGVLRASFLTRGNGFRRPAR</sequence>
<evidence type="ECO:0000256" key="1">
    <source>
        <dbReference type="SAM" id="Phobius"/>
    </source>
</evidence>
<feature type="transmembrane region" description="Helical" evidence="1">
    <location>
        <begin position="12"/>
        <end position="29"/>
    </location>
</feature>
<proteinExistence type="predicted"/>
<accession>C0ENP3</accession>
<evidence type="ECO:0000313" key="2">
    <source>
        <dbReference type="EMBL" id="EEG33420.1"/>
    </source>
</evidence>
<keyword evidence="1" id="KW-1133">Transmembrane helix</keyword>
<name>C0ENP3_NEIFL</name>
<dbReference type="AlphaFoldDB" id="C0ENP3"/>
<dbReference type="Proteomes" id="UP000004457">
    <property type="component" value="Unassembled WGS sequence"/>
</dbReference>
<keyword evidence="1" id="KW-0472">Membrane</keyword>
<keyword evidence="1" id="KW-0812">Transmembrane</keyword>
<organism evidence="2 3">
    <name type="scientific">Neisseria flavescens NRL30031/H210</name>
    <dbReference type="NCBI Taxonomy" id="546264"/>
    <lineage>
        <taxon>Bacteria</taxon>
        <taxon>Pseudomonadati</taxon>
        <taxon>Pseudomonadota</taxon>
        <taxon>Betaproteobacteria</taxon>
        <taxon>Neisseriales</taxon>
        <taxon>Neisseriaceae</taxon>
        <taxon>Neisseria</taxon>
    </lineage>
</organism>
<evidence type="ECO:0000313" key="3">
    <source>
        <dbReference type="Proteomes" id="UP000004457"/>
    </source>
</evidence>
<protein>
    <submittedName>
        <fullName evidence="2">Uncharacterized protein</fullName>
    </submittedName>
</protein>
<reference evidence="2 3" key="1">
    <citation type="submission" date="2009-01" db="EMBL/GenBank/DDBJ databases">
        <authorList>
            <person name="Fulton L."/>
            <person name="Clifton S."/>
            <person name="Chinwalla A.T."/>
            <person name="Mitreva M."/>
            <person name="Sodergren E."/>
            <person name="Weinstock G."/>
            <person name="Clifton S."/>
            <person name="Dooling D.J."/>
            <person name="Fulton B."/>
            <person name="Minx P."/>
            <person name="Pepin K.H."/>
            <person name="Johnson M."/>
            <person name="Bhonagiri V."/>
            <person name="Nash W.E."/>
            <person name="Mardis E.R."/>
            <person name="Wilson R.K."/>
        </authorList>
    </citation>
    <scope>NUCLEOTIDE SEQUENCE [LARGE SCALE GENOMIC DNA]</scope>
    <source>
        <strain evidence="2 3">NRL30031/H210</strain>
    </source>
</reference>
<gene>
    <name evidence="2" type="ORF">NEIFLAOT_01580</name>
</gene>
<keyword evidence="3" id="KW-1185">Reference proteome</keyword>